<sequence>MKLYLLIGILVVVVATVVQEGQSLRRRFVKRVVKHYCKHNPWACWGEGVDDENSLKAILSDLQAGKMSKLDVNAPVNQDLSSDAEEAQLDKEQDDMTAEDLAELEDLLSNKA</sequence>
<reference evidence="3" key="1">
    <citation type="submission" date="2025-08" db="UniProtKB">
        <authorList>
            <consortium name="RefSeq"/>
        </authorList>
    </citation>
    <scope>IDENTIFICATION</scope>
    <source>
        <tissue evidence="3">Gonads</tissue>
    </source>
</reference>
<gene>
    <name evidence="3" type="primary">LOC106170915</name>
</gene>
<dbReference type="RefSeq" id="XP_013406428.1">
    <property type="nucleotide sequence ID" value="XM_013550974.1"/>
</dbReference>
<dbReference type="AlphaFoldDB" id="A0A1S3J7Y9"/>
<organism evidence="2 3">
    <name type="scientific">Lingula anatina</name>
    <name type="common">Brachiopod</name>
    <name type="synonym">Lingula unguis</name>
    <dbReference type="NCBI Taxonomy" id="7574"/>
    <lineage>
        <taxon>Eukaryota</taxon>
        <taxon>Metazoa</taxon>
        <taxon>Spiralia</taxon>
        <taxon>Lophotrochozoa</taxon>
        <taxon>Brachiopoda</taxon>
        <taxon>Linguliformea</taxon>
        <taxon>Lingulata</taxon>
        <taxon>Lingulida</taxon>
        <taxon>Linguloidea</taxon>
        <taxon>Lingulidae</taxon>
        <taxon>Lingula</taxon>
    </lineage>
</organism>
<protein>
    <submittedName>
        <fullName evidence="3">Uncharacterized protein LOC106170915</fullName>
    </submittedName>
</protein>
<evidence type="ECO:0000256" key="1">
    <source>
        <dbReference type="SAM" id="SignalP"/>
    </source>
</evidence>
<accession>A0A1S3J7Y9</accession>
<proteinExistence type="predicted"/>
<feature type="chain" id="PRO_5012910194" evidence="1">
    <location>
        <begin position="16"/>
        <end position="112"/>
    </location>
</feature>
<name>A0A1S3J7Y9_LINAN</name>
<dbReference type="GeneID" id="106170915"/>
<dbReference type="KEGG" id="lak:106170915"/>
<evidence type="ECO:0000313" key="2">
    <source>
        <dbReference type="Proteomes" id="UP000085678"/>
    </source>
</evidence>
<dbReference type="InParanoid" id="A0A1S3J7Y9"/>
<dbReference type="Proteomes" id="UP000085678">
    <property type="component" value="Unplaced"/>
</dbReference>
<feature type="signal peptide" evidence="1">
    <location>
        <begin position="1"/>
        <end position="15"/>
    </location>
</feature>
<keyword evidence="1" id="KW-0732">Signal</keyword>
<keyword evidence="2" id="KW-1185">Reference proteome</keyword>
<evidence type="ECO:0000313" key="3">
    <source>
        <dbReference type="RefSeq" id="XP_013406428.1"/>
    </source>
</evidence>